<evidence type="ECO:0000313" key="10">
    <source>
        <dbReference type="Proteomes" id="UP000051804"/>
    </source>
</evidence>
<dbReference type="GO" id="GO:0010181">
    <property type="term" value="F:FMN binding"/>
    <property type="evidence" value="ECO:0007669"/>
    <property type="project" value="InterPro"/>
</dbReference>
<dbReference type="InterPro" id="IPR008254">
    <property type="entry name" value="Flavodoxin/NO_synth"/>
</dbReference>
<dbReference type="PANTHER" id="PTHR42809">
    <property type="entry name" value="FLAVODOXIN 2"/>
    <property type="match status" value="1"/>
</dbReference>
<sequence>MTKIKIVYASLTGTNQHVANYLKEKLSAVGASVTASEMSQTAAASLADVDIAIVTSYTNDNELPEEALAFYEELQDLELPRLRFAVCGTGDTAYPQFCTAVDLFESAFLGTGALPAARSVKLDATAGKVDLAVLDPLIARLTIVITTPR</sequence>
<comment type="similarity">
    <text evidence="3">Belongs to the flavodoxin family.</text>
</comment>
<dbReference type="SUPFAM" id="SSF52218">
    <property type="entry name" value="Flavoproteins"/>
    <property type="match status" value="1"/>
</dbReference>
<dbReference type="EMBL" id="AZDJ01000022">
    <property type="protein sequence ID" value="KRK72570.1"/>
    <property type="molecule type" value="Genomic_DNA"/>
</dbReference>
<comment type="caution">
    <text evidence="9">The sequence shown here is derived from an EMBL/GenBank/DDBJ whole genome shotgun (WGS) entry which is preliminary data.</text>
</comment>
<dbReference type="PROSITE" id="PS50902">
    <property type="entry name" value="FLAVODOXIN_LIKE"/>
    <property type="match status" value="1"/>
</dbReference>
<evidence type="ECO:0000313" key="9">
    <source>
        <dbReference type="EMBL" id="KRK72570.1"/>
    </source>
</evidence>
<evidence type="ECO:0000256" key="4">
    <source>
        <dbReference type="ARBA" id="ARBA00022448"/>
    </source>
</evidence>
<organism evidence="9 10">
    <name type="scientific">Lacticaseibacillus nasuensis JCM 17158</name>
    <dbReference type="NCBI Taxonomy" id="1291734"/>
    <lineage>
        <taxon>Bacteria</taxon>
        <taxon>Bacillati</taxon>
        <taxon>Bacillota</taxon>
        <taxon>Bacilli</taxon>
        <taxon>Lactobacillales</taxon>
        <taxon>Lactobacillaceae</taxon>
        <taxon>Lacticaseibacillus</taxon>
    </lineage>
</organism>
<dbReference type="InterPro" id="IPR050619">
    <property type="entry name" value="Flavodoxin"/>
</dbReference>
<protein>
    <recommendedName>
        <fullName evidence="8">Flavodoxin-like domain-containing protein</fullName>
    </recommendedName>
</protein>
<accession>A0A0R1JXJ1</accession>
<comment type="function">
    <text evidence="2">Low-potential electron donor to a number of redox enzymes.</text>
</comment>
<gene>
    <name evidence="9" type="ORF">FD02_GL001543</name>
</gene>
<evidence type="ECO:0000256" key="1">
    <source>
        <dbReference type="ARBA" id="ARBA00001917"/>
    </source>
</evidence>
<dbReference type="GO" id="GO:0016651">
    <property type="term" value="F:oxidoreductase activity, acting on NAD(P)H"/>
    <property type="evidence" value="ECO:0007669"/>
    <property type="project" value="UniProtKB-ARBA"/>
</dbReference>
<keyword evidence="10" id="KW-1185">Reference proteome</keyword>
<dbReference type="PATRIC" id="fig|1291734.4.peg.1586"/>
<name>A0A0R1JXJ1_9LACO</name>
<comment type="cofactor">
    <cofactor evidence="1">
        <name>FMN</name>
        <dbReference type="ChEBI" id="CHEBI:58210"/>
    </cofactor>
</comment>
<evidence type="ECO:0000256" key="5">
    <source>
        <dbReference type="ARBA" id="ARBA00022630"/>
    </source>
</evidence>
<dbReference type="RefSeq" id="WP_054722153.1">
    <property type="nucleotide sequence ID" value="NZ_AZDJ01000022.1"/>
</dbReference>
<reference evidence="9 10" key="1">
    <citation type="journal article" date="2015" name="Genome Announc.">
        <title>Expanding the biotechnology potential of lactobacilli through comparative genomics of 213 strains and associated genera.</title>
        <authorList>
            <person name="Sun Z."/>
            <person name="Harris H.M."/>
            <person name="McCann A."/>
            <person name="Guo C."/>
            <person name="Argimon S."/>
            <person name="Zhang W."/>
            <person name="Yang X."/>
            <person name="Jeffery I.B."/>
            <person name="Cooney J.C."/>
            <person name="Kagawa T.F."/>
            <person name="Liu W."/>
            <person name="Song Y."/>
            <person name="Salvetti E."/>
            <person name="Wrobel A."/>
            <person name="Rasinkangas P."/>
            <person name="Parkhill J."/>
            <person name="Rea M.C."/>
            <person name="O'Sullivan O."/>
            <person name="Ritari J."/>
            <person name="Douillard F.P."/>
            <person name="Paul Ross R."/>
            <person name="Yang R."/>
            <person name="Briner A.E."/>
            <person name="Felis G.E."/>
            <person name="de Vos W.M."/>
            <person name="Barrangou R."/>
            <person name="Klaenhammer T.R."/>
            <person name="Caufield P.W."/>
            <person name="Cui Y."/>
            <person name="Zhang H."/>
            <person name="O'Toole P.W."/>
        </authorList>
    </citation>
    <scope>NUCLEOTIDE SEQUENCE [LARGE SCALE GENOMIC DNA]</scope>
    <source>
        <strain evidence="9 10">JCM 17158</strain>
    </source>
</reference>
<dbReference type="AlphaFoldDB" id="A0A0R1JXJ1"/>
<evidence type="ECO:0000256" key="6">
    <source>
        <dbReference type="ARBA" id="ARBA00022643"/>
    </source>
</evidence>
<evidence type="ECO:0000256" key="7">
    <source>
        <dbReference type="ARBA" id="ARBA00022982"/>
    </source>
</evidence>
<feature type="domain" description="Flavodoxin-like" evidence="8">
    <location>
        <begin position="4"/>
        <end position="142"/>
    </location>
</feature>
<dbReference type="Proteomes" id="UP000051804">
    <property type="component" value="Unassembled WGS sequence"/>
</dbReference>
<dbReference type="STRING" id="1291734.FD02_GL001543"/>
<dbReference type="InterPro" id="IPR029039">
    <property type="entry name" value="Flavoprotein-like_sf"/>
</dbReference>
<proteinExistence type="inferred from homology"/>
<evidence type="ECO:0000256" key="2">
    <source>
        <dbReference type="ARBA" id="ARBA00003297"/>
    </source>
</evidence>
<keyword evidence="4" id="KW-0813">Transport</keyword>
<dbReference type="Pfam" id="PF00258">
    <property type="entry name" value="Flavodoxin_1"/>
    <property type="match status" value="1"/>
</dbReference>
<evidence type="ECO:0000256" key="3">
    <source>
        <dbReference type="ARBA" id="ARBA00005267"/>
    </source>
</evidence>
<dbReference type="PANTHER" id="PTHR42809:SF1">
    <property type="entry name" value="FLAVODOXIN 1"/>
    <property type="match status" value="1"/>
</dbReference>
<keyword evidence="5" id="KW-0285">Flavoprotein</keyword>
<dbReference type="OrthoDB" id="9790745at2"/>
<dbReference type="Gene3D" id="3.40.50.360">
    <property type="match status" value="1"/>
</dbReference>
<evidence type="ECO:0000259" key="8">
    <source>
        <dbReference type="PROSITE" id="PS50902"/>
    </source>
</evidence>
<keyword evidence="7" id="KW-0249">Electron transport</keyword>
<keyword evidence="6" id="KW-0288">FMN</keyword>